<evidence type="ECO:0000313" key="1">
    <source>
        <dbReference type="EMBL" id="BES99779.1"/>
    </source>
</evidence>
<name>A0ABN7B810_9HEMI</name>
<keyword evidence="2" id="KW-1185">Reference proteome</keyword>
<dbReference type="EMBL" id="AP028919">
    <property type="protein sequence ID" value="BES99779.1"/>
    <property type="molecule type" value="Genomic_DNA"/>
</dbReference>
<gene>
    <name evidence="1" type="ORF">NTJ_12596</name>
</gene>
<protein>
    <recommendedName>
        <fullName evidence="3">Zasp-like motif domain-containing protein</fullName>
    </recommendedName>
</protein>
<accession>A0ABN7B810</accession>
<evidence type="ECO:0008006" key="3">
    <source>
        <dbReference type="Google" id="ProtNLM"/>
    </source>
</evidence>
<proteinExistence type="predicted"/>
<evidence type="ECO:0000313" key="2">
    <source>
        <dbReference type="Proteomes" id="UP001307889"/>
    </source>
</evidence>
<organism evidence="1 2">
    <name type="scientific">Nesidiocoris tenuis</name>
    <dbReference type="NCBI Taxonomy" id="355587"/>
    <lineage>
        <taxon>Eukaryota</taxon>
        <taxon>Metazoa</taxon>
        <taxon>Ecdysozoa</taxon>
        <taxon>Arthropoda</taxon>
        <taxon>Hexapoda</taxon>
        <taxon>Insecta</taxon>
        <taxon>Pterygota</taxon>
        <taxon>Neoptera</taxon>
        <taxon>Paraneoptera</taxon>
        <taxon>Hemiptera</taxon>
        <taxon>Heteroptera</taxon>
        <taxon>Panheteroptera</taxon>
        <taxon>Cimicomorpha</taxon>
        <taxon>Miridae</taxon>
        <taxon>Dicyphina</taxon>
        <taxon>Nesidiocoris</taxon>
    </lineage>
</organism>
<dbReference type="Proteomes" id="UP001307889">
    <property type="component" value="Chromosome 11"/>
</dbReference>
<sequence>MAALNVIRDCPGIRENYEQKDNSTTEQQHPWTSLENICSYKTSSQIAHQFRRPPSLFHEPPGKVPSENLETDLTLKNAVHQTTYRHDFDLKFKKEDVMRNADRPAFRKFQFMQIPSERLKFKGHRHFITTMSESSDKFRANGVERAGEPPAGRLQDFSARVHCQEVGPTKGYRPLVPLDVESAAKYVDPYVSTAQMDFDRKTDEKLEKINSPVYFPKSMFPAAKSMREKAQTDAVLYRSQPKRLEPMISTTHENFRYRRLPVDPKPPYDVLTFRQTLGDAIRTAGMYHTEYDHIGSSWHSDVLVDHQ</sequence>
<reference evidence="1 2" key="1">
    <citation type="submission" date="2023-09" db="EMBL/GenBank/DDBJ databases">
        <title>Nesidiocoris tenuis whole genome shotgun sequence.</title>
        <authorList>
            <person name="Shibata T."/>
            <person name="Shimoda M."/>
            <person name="Kobayashi T."/>
            <person name="Uehara T."/>
        </authorList>
    </citation>
    <scope>NUCLEOTIDE SEQUENCE [LARGE SCALE GENOMIC DNA]</scope>
    <source>
        <strain evidence="1 2">Japan</strain>
    </source>
</reference>